<keyword evidence="6" id="KW-0832">Ubl conjugation</keyword>
<dbReference type="InterPro" id="IPR014887">
    <property type="entry name" value="HIF-1_CTAD"/>
</dbReference>
<dbReference type="Gene3D" id="3.30.450.20">
    <property type="entry name" value="PAS domain"/>
    <property type="match status" value="2"/>
</dbReference>
<evidence type="ECO:0000259" key="14">
    <source>
        <dbReference type="PROSITE" id="PS50888"/>
    </source>
</evidence>
<evidence type="ECO:0000256" key="4">
    <source>
        <dbReference type="ARBA" id="ARBA00022490"/>
    </source>
</evidence>
<keyword evidence="4" id="KW-0963">Cytoplasm</keyword>
<evidence type="ECO:0000259" key="13">
    <source>
        <dbReference type="PROSITE" id="PS50112"/>
    </source>
</evidence>
<evidence type="ECO:0000256" key="7">
    <source>
        <dbReference type="ARBA" id="ARBA00023015"/>
    </source>
</evidence>
<evidence type="ECO:0000256" key="12">
    <source>
        <dbReference type="ARBA" id="ARBA00023278"/>
    </source>
</evidence>
<keyword evidence="8" id="KW-0238">DNA-binding</keyword>
<feature type="domain" description="PAS" evidence="13">
    <location>
        <begin position="122"/>
        <end position="192"/>
    </location>
</feature>
<evidence type="ECO:0000256" key="10">
    <source>
        <dbReference type="ARBA" id="ARBA00023163"/>
    </source>
</evidence>
<dbReference type="Pfam" id="PF23171">
    <property type="entry name" value="bHLH_HIF1A"/>
    <property type="match status" value="1"/>
</dbReference>
<dbReference type="InterPro" id="IPR013655">
    <property type="entry name" value="PAS_fold_3"/>
</dbReference>
<protein>
    <recommendedName>
        <fullName evidence="3">Hypoxia-inducible factor 1-alpha</fullName>
    </recommendedName>
</protein>
<keyword evidence="11" id="KW-0539">Nucleus</keyword>
<evidence type="ECO:0000256" key="5">
    <source>
        <dbReference type="ARBA" id="ARBA00022737"/>
    </source>
</evidence>
<keyword evidence="7" id="KW-0805">Transcription regulation</keyword>
<dbReference type="SMART" id="SM00086">
    <property type="entry name" value="PAC"/>
    <property type="match status" value="1"/>
</dbReference>
<dbReference type="PROSITE" id="PS50888">
    <property type="entry name" value="BHLH"/>
    <property type="match status" value="1"/>
</dbReference>
<keyword evidence="5" id="KW-0677">Repeat</keyword>
<keyword evidence="9" id="KW-0010">Activator</keyword>
<dbReference type="Pfam" id="PF08778">
    <property type="entry name" value="HIF-1a_CTAD"/>
    <property type="match status" value="1"/>
</dbReference>
<dbReference type="InterPro" id="IPR001610">
    <property type="entry name" value="PAC"/>
</dbReference>
<evidence type="ECO:0000256" key="2">
    <source>
        <dbReference type="ARBA" id="ARBA00004496"/>
    </source>
</evidence>
<dbReference type="SMART" id="SM00091">
    <property type="entry name" value="PAS"/>
    <property type="match status" value="2"/>
</dbReference>
<dbReference type="Pfam" id="PF14598">
    <property type="entry name" value="PAS_11"/>
    <property type="match status" value="1"/>
</dbReference>
<dbReference type="GO" id="GO:0005737">
    <property type="term" value="C:cytoplasm"/>
    <property type="evidence" value="ECO:0007669"/>
    <property type="project" value="UniProtKB-SubCell"/>
</dbReference>
<dbReference type="Proteomes" id="UP001274896">
    <property type="component" value="Unassembled WGS sequence"/>
</dbReference>
<comment type="caution">
    <text evidence="15">The sequence shown here is derived from an EMBL/GenBank/DDBJ whole genome shotgun (WGS) entry which is preliminary data.</text>
</comment>
<evidence type="ECO:0000256" key="6">
    <source>
        <dbReference type="ARBA" id="ARBA00022843"/>
    </source>
</evidence>
<dbReference type="SMART" id="SM00353">
    <property type="entry name" value="HLH"/>
    <property type="match status" value="1"/>
</dbReference>
<feature type="domain" description="PAS" evidence="13">
    <location>
        <begin position="263"/>
        <end position="299"/>
    </location>
</feature>
<dbReference type="InterPro" id="IPR011598">
    <property type="entry name" value="bHLH_dom"/>
</dbReference>
<dbReference type="GO" id="GO:0005634">
    <property type="term" value="C:nucleus"/>
    <property type="evidence" value="ECO:0007669"/>
    <property type="project" value="UniProtKB-SubCell"/>
</dbReference>
<evidence type="ECO:0000256" key="1">
    <source>
        <dbReference type="ARBA" id="ARBA00004123"/>
    </source>
</evidence>
<dbReference type="GO" id="GO:0000981">
    <property type="term" value="F:DNA-binding transcription factor activity, RNA polymerase II-specific"/>
    <property type="evidence" value="ECO:0007669"/>
    <property type="project" value="TreeGrafter"/>
</dbReference>
<organism evidence="15 16">
    <name type="scientific">Hemibagrus guttatus</name>
    <dbReference type="NCBI Taxonomy" id="175788"/>
    <lineage>
        <taxon>Eukaryota</taxon>
        <taxon>Metazoa</taxon>
        <taxon>Chordata</taxon>
        <taxon>Craniata</taxon>
        <taxon>Vertebrata</taxon>
        <taxon>Euteleostomi</taxon>
        <taxon>Actinopterygii</taxon>
        <taxon>Neopterygii</taxon>
        <taxon>Teleostei</taxon>
        <taxon>Ostariophysi</taxon>
        <taxon>Siluriformes</taxon>
        <taxon>Bagridae</taxon>
        <taxon>Hemibagrus</taxon>
    </lineage>
</organism>
<comment type="subcellular location">
    <subcellularLocation>
        <location evidence="2">Cytoplasm</location>
    </subcellularLocation>
    <subcellularLocation>
        <location evidence="1">Nucleus</location>
    </subcellularLocation>
</comment>
<feature type="domain" description="BHLH" evidence="14">
    <location>
        <begin position="16"/>
        <end position="69"/>
    </location>
</feature>
<dbReference type="SUPFAM" id="SSF55785">
    <property type="entry name" value="PYP-like sensor domain (PAS domain)"/>
    <property type="match status" value="2"/>
</dbReference>
<dbReference type="InterPro" id="IPR035965">
    <property type="entry name" value="PAS-like_dom_sf"/>
</dbReference>
<evidence type="ECO:0000256" key="11">
    <source>
        <dbReference type="ARBA" id="ARBA00023242"/>
    </source>
</evidence>
<dbReference type="NCBIfam" id="TIGR00229">
    <property type="entry name" value="sensory_box"/>
    <property type="match status" value="1"/>
</dbReference>
<dbReference type="CDD" id="cd00130">
    <property type="entry name" value="PAS"/>
    <property type="match status" value="2"/>
</dbReference>
<evidence type="ECO:0000313" key="16">
    <source>
        <dbReference type="Proteomes" id="UP001274896"/>
    </source>
</evidence>
<evidence type="ECO:0000313" key="15">
    <source>
        <dbReference type="EMBL" id="KAK3524307.1"/>
    </source>
</evidence>
<evidence type="ECO:0000256" key="3">
    <source>
        <dbReference type="ARBA" id="ARBA00014446"/>
    </source>
</evidence>
<dbReference type="EMBL" id="JAUCMX010000014">
    <property type="protein sequence ID" value="KAK3524307.1"/>
    <property type="molecule type" value="Genomic_DNA"/>
</dbReference>
<reference evidence="15" key="1">
    <citation type="submission" date="2023-06" db="EMBL/GenBank/DDBJ databases">
        <title>Male Hemibagrus guttatus genome.</title>
        <authorList>
            <person name="Bian C."/>
        </authorList>
    </citation>
    <scope>NUCLEOTIDE SEQUENCE</scope>
    <source>
        <strain evidence="15">Male_cb2023</strain>
        <tissue evidence="15">Muscle</tissue>
    </source>
</reference>
<dbReference type="InterPro" id="IPR000014">
    <property type="entry name" value="PAS"/>
</dbReference>
<dbReference type="Gene3D" id="4.10.280.10">
    <property type="entry name" value="Helix-loop-helix DNA-binding domain"/>
    <property type="match status" value="1"/>
</dbReference>
<dbReference type="GO" id="GO:0046983">
    <property type="term" value="F:protein dimerization activity"/>
    <property type="evidence" value="ECO:0007669"/>
    <property type="project" value="InterPro"/>
</dbReference>
<gene>
    <name evidence="15" type="ORF">QTP70_027873</name>
</gene>
<evidence type="ECO:0000256" key="8">
    <source>
        <dbReference type="ARBA" id="ARBA00023125"/>
    </source>
</evidence>
<dbReference type="SUPFAM" id="SSF47459">
    <property type="entry name" value="HLH, helix-loop-helix DNA-binding domain"/>
    <property type="match status" value="1"/>
</dbReference>
<dbReference type="PANTHER" id="PTHR23043">
    <property type="entry name" value="HYPOXIA-INDUCIBLE FACTOR 1 ALPHA"/>
    <property type="match status" value="1"/>
</dbReference>
<dbReference type="FunFam" id="3.30.450.20:FF:000015">
    <property type="entry name" value="Hypoxia-inducible factor 1-alpha isoform 1"/>
    <property type="match status" value="1"/>
</dbReference>
<dbReference type="Pfam" id="PF11413">
    <property type="entry name" value="HIF-1"/>
    <property type="match status" value="1"/>
</dbReference>
<accession>A0AAE0QJM6</accession>
<dbReference type="PROSITE" id="PS50112">
    <property type="entry name" value="PAS"/>
    <property type="match status" value="2"/>
</dbReference>
<feature type="non-terminal residue" evidence="15">
    <location>
        <position position="628"/>
    </location>
</feature>
<keyword evidence="12" id="KW-0379">Hydroxylation</keyword>
<dbReference type="InterPro" id="IPR036638">
    <property type="entry name" value="HLH_DNA-bd_sf"/>
</dbReference>
<dbReference type="InterPro" id="IPR021537">
    <property type="entry name" value="HIF_alpha-like"/>
</dbReference>
<evidence type="ECO:0000256" key="9">
    <source>
        <dbReference type="ARBA" id="ARBA00023159"/>
    </source>
</evidence>
<dbReference type="Pfam" id="PF08447">
    <property type="entry name" value="PAS_3"/>
    <property type="match status" value="1"/>
</dbReference>
<sequence>CLKLLGFSFCRMCLECRKARSRVAAQSRREKESQLFRELATLLPLAPYEADQLDKASVIRITISYLHLKALLDIPDSTSVGAVMHPVSESQGKCTEAAFLSKIMALKKSELYSTKCFAGELPESIEKQFLDTLEGFLLLMSLCGKIIFITKDVVSHIGIKQMDLIGRSLFDFIHPSDHQEIKEVLTRIIGSEDQQKCEVFFRIKGAVKHMLTPWQVIYCTGNKKSSSIPGSSYLLLLCRSLPVQEVIEMEAHQNFKTFLSIHEPDMKFTYCHSGVLELTGFSDIELYGQSVYQYYHPSDCQHVFKAHLCLFSKGQVYTGKYRLLQKHGGYVWAETDAAVVYNVHTGKPKKIVCINYIISGVEHPDVVFSLEQKRSQLNTFHVPYTATTHNETDQATSTTNVKGSSFVSFPCERDVCELDLDSLAPYIPTHEEDFHLTPILDRVGNDSVINRHPPSLSETWLTLDQKLPTDSEAVCFHRRNISKNSMLISPSQWHDSTHINKKQQERFRSQISIPEKKTNHRIDVSQHLTKTFSENFDGRTIWTYGQSYAELVHLAYKYAELSWCPLGSSSQHSNQNTEENTPSVLVNLPVLSRWECEVNAPLGPTSHLLQGTELTNVLDQVASGVSWY</sequence>
<dbReference type="GO" id="GO:0000977">
    <property type="term" value="F:RNA polymerase II transcription regulatory region sequence-specific DNA binding"/>
    <property type="evidence" value="ECO:0007669"/>
    <property type="project" value="TreeGrafter"/>
</dbReference>
<dbReference type="PANTHER" id="PTHR23043:SF7">
    <property type="entry name" value="HYPOXIA-INDUCIBLE FACTOR 1-ALPHA"/>
    <property type="match status" value="1"/>
</dbReference>
<dbReference type="GO" id="GO:0071456">
    <property type="term" value="P:cellular response to hypoxia"/>
    <property type="evidence" value="ECO:0007669"/>
    <property type="project" value="TreeGrafter"/>
</dbReference>
<keyword evidence="16" id="KW-1185">Reference proteome</keyword>
<proteinExistence type="predicted"/>
<name>A0AAE0QJM6_9TELE</name>
<dbReference type="GO" id="GO:0048513">
    <property type="term" value="P:animal organ development"/>
    <property type="evidence" value="ECO:0007669"/>
    <property type="project" value="UniProtKB-ARBA"/>
</dbReference>
<dbReference type="AlphaFoldDB" id="A0AAE0QJM6"/>
<keyword evidence="10" id="KW-0804">Transcription</keyword>